<accession>A0ABQ4E4I0</accession>
<protein>
    <submittedName>
        <fullName evidence="1">Uncharacterized protein</fullName>
    </submittedName>
</protein>
<comment type="caution">
    <text evidence="1">The sequence shown here is derived from an EMBL/GenBank/DDBJ whole genome shotgun (WGS) entry which is preliminary data.</text>
</comment>
<sequence length="133" mass="15247">MVRLGDLPYVLTGTAAALPQGAPVPMGDVEIAVAWRDAERFTTWLDRYYARRWNPRYDDFGYLVNDPREPGEHRWQTVVGVLRARMCDELPESIEVRHGDRSYRVLPLALVEATEPATADLLRRWRARHTSAG</sequence>
<organism evidence="1 2">
    <name type="scientific">Plantactinospora endophytica</name>
    <dbReference type="NCBI Taxonomy" id="673535"/>
    <lineage>
        <taxon>Bacteria</taxon>
        <taxon>Bacillati</taxon>
        <taxon>Actinomycetota</taxon>
        <taxon>Actinomycetes</taxon>
        <taxon>Micromonosporales</taxon>
        <taxon>Micromonosporaceae</taxon>
        <taxon>Plantactinospora</taxon>
    </lineage>
</organism>
<evidence type="ECO:0000313" key="2">
    <source>
        <dbReference type="Proteomes" id="UP000646749"/>
    </source>
</evidence>
<evidence type="ECO:0000313" key="1">
    <source>
        <dbReference type="EMBL" id="GIG89605.1"/>
    </source>
</evidence>
<dbReference type="InterPro" id="IPR043519">
    <property type="entry name" value="NT_sf"/>
</dbReference>
<name>A0ABQ4E4I0_9ACTN</name>
<keyword evidence="2" id="KW-1185">Reference proteome</keyword>
<dbReference type="RefSeq" id="WP_203868060.1">
    <property type="nucleotide sequence ID" value="NZ_BONW01000021.1"/>
</dbReference>
<dbReference type="EMBL" id="BONW01000021">
    <property type="protein sequence ID" value="GIG89605.1"/>
    <property type="molecule type" value="Genomic_DNA"/>
</dbReference>
<dbReference type="SUPFAM" id="SSF81301">
    <property type="entry name" value="Nucleotidyltransferase"/>
    <property type="match status" value="1"/>
</dbReference>
<proteinExistence type="predicted"/>
<reference evidence="1 2" key="1">
    <citation type="submission" date="2021-01" db="EMBL/GenBank/DDBJ databases">
        <title>Whole genome shotgun sequence of Plantactinospora endophytica NBRC 110450.</title>
        <authorList>
            <person name="Komaki H."/>
            <person name="Tamura T."/>
        </authorList>
    </citation>
    <scope>NUCLEOTIDE SEQUENCE [LARGE SCALE GENOMIC DNA]</scope>
    <source>
        <strain evidence="1 2">NBRC 110450</strain>
    </source>
</reference>
<dbReference type="Gene3D" id="3.30.460.40">
    <property type="match status" value="1"/>
</dbReference>
<gene>
    <name evidence="1" type="ORF">Pen02_45410</name>
</gene>
<dbReference type="Proteomes" id="UP000646749">
    <property type="component" value="Unassembled WGS sequence"/>
</dbReference>